<dbReference type="InterPro" id="IPR000866">
    <property type="entry name" value="AhpC/TSA"/>
</dbReference>
<dbReference type="PROSITE" id="PS51352">
    <property type="entry name" value="THIOREDOXIN_2"/>
    <property type="match status" value="1"/>
</dbReference>
<dbReference type="CDD" id="cd02966">
    <property type="entry name" value="TlpA_like_family"/>
    <property type="match status" value="1"/>
</dbReference>
<dbReference type="AlphaFoldDB" id="A0A6B3RC04"/>
<dbReference type="InterPro" id="IPR036249">
    <property type="entry name" value="Thioredoxin-like_sf"/>
</dbReference>
<comment type="caution">
    <text evidence="2">The sequence shown here is derived from an EMBL/GenBank/DDBJ whole genome shotgun (WGS) entry which is preliminary data.</text>
</comment>
<dbReference type="Proteomes" id="UP000478505">
    <property type="component" value="Unassembled WGS sequence"/>
</dbReference>
<evidence type="ECO:0000259" key="1">
    <source>
        <dbReference type="PROSITE" id="PS51352"/>
    </source>
</evidence>
<dbReference type="SUPFAM" id="SSF52833">
    <property type="entry name" value="Thioredoxin-like"/>
    <property type="match status" value="1"/>
</dbReference>
<dbReference type="Gene3D" id="3.40.30.10">
    <property type="entry name" value="Glutaredoxin"/>
    <property type="match status" value="1"/>
</dbReference>
<evidence type="ECO:0000313" key="2">
    <source>
        <dbReference type="EMBL" id="NEV95051.1"/>
    </source>
</evidence>
<dbReference type="PANTHER" id="PTHR42852">
    <property type="entry name" value="THIOL:DISULFIDE INTERCHANGE PROTEIN DSBE"/>
    <property type="match status" value="1"/>
</dbReference>
<dbReference type="GO" id="GO:0016491">
    <property type="term" value="F:oxidoreductase activity"/>
    <property type="evidence" value="ECO:0007669"/>
    <property type="project" value="InterPro"/>
</dbReference>
<dbReference type="InterPro" id="IPR050553">
    <property type="entry name" value="Thioredoxin_ResA/DsbE_sf"/>
</dbReference>
<proteinExistence type="predicted"/>
<keyword evidence="3" id="KW-1185">Reference proteome</keyword>
<dbReference type="PROSITE" id="PS51257">
    <property type="entry name" value="PROKAR_LIPOPROTEIN"/>
    <property type="match status" value="1"/>
</dbReference>
<dbReference type="EMBL" id="JAAIKD010000012">
    <property type="protein sequence ID" value="NEV95051.1"/>
    <property type="molecule type" value="Genomic_DNA"/>
</dbReference>
<dbReference type="GO" id="GO:0016209">
    <property type="term" value="F:antioxidant activity"/>
    <property type="evidence" value="ECO:0007669"/>
    <property type="project" value="InterPro"/>
</dbReference>
<dbReference type="RefSeq" id="WP_164005746.1">
    <property type="nucleotide sequence ID" value="NZ_JAAIKD010000012.1"/>
</dbReference>
<organism evidence="2 3">
    <name type="scientific">Psychroflexus aurantiacus</name>
    <dbReference type="NCBI Taxonomy" id="2709310"/>
    <lineage>
        <taxon>Bacteria</taxon>
        <taxon>Pseudomonadati</taxon>
        <taxon>Bacteroidota</taxon>
        <taxon>Flavobacteriia</taxon>
        <taxon>Flavobacteriales</taxon>
        <taxon>Flavobacteriaceae</taxon>
        <taxon>Psychroflexus</taxon>
    </lineage>
</organism>
<gene>
    <name evidence="2" type="ORF">G3567_12980</name>
</gene>
<accession>A0A6B3RC04</accession>
<dbReference type="InterPro" id="IPR013766">
    <property type="entry name" value="Thioredoxin_domain"/>
</dbReference>
<feature type="domain" description="Thioredoxin" evidence="1">
    <location>
        <begin position="156"/>
        <end position="293"/>
    </location>
</feature>
<sequence length="295" mass="34080">MIKKISTLIFIISIFSGCRNEVKDLYKISSLQEGFPEILKPIEKDLPFKIVSHSLLESNNDTIDIYFGELKQGNDSGEWIALAENKQLKQFSSFSFKQNAENEKENDIDIAFNNSINRVSLRVKNFDTIENKITYSWINKSDLTDSLIVHRIDRPLIKGKTFPQIELTNIDGKKINLDNFKGQTIVINWWAVWCAPCRKEIPGLNKLVEKYSDQNVKFISITDDSVDKVSSFLGENEFKYDITFVSDKSKKIFGNSYPKNIVINSQETITFYEEGGNALKWQEIDRHLEELNKKI</sequence>
<dbReference type="Pfam" id="PF00578">
    <property type="entry name" value="AhpC-TSA"/>
    <property type="match status" value="1"/>
</dbReference>
<reference evidence="2 3" key="1">
    <citation type="submission" date="2020-02" db="EMBL/GenBank/DDBJ databases">
        <title>Flavobacteriaceae Psychroflexus bacterium YR1-1, complete genome.</title>
        <authorList>
            <person name="Li Y."/>
            <person name="Wu S."/>
        </authorList>
    </citation>
    <scope>NUCLEOTIDE SEQUENCE [LARGE SCALE GENOMIC DNA]</scope>
    <source>
        <strain evidence="2 3">YR1-1</strain>
    </source>
</reference>
<name>A0A6B3RC04_9FLAO</name>
<protein>
    <submittedName>
        <fullName evidence="2">TlpA family protein disulfide reductase</fullName>
    </submittedName>
</protein>
<dbReference type="PANTHER" id="PTHR42852:SF17">
    <property type="entry name" value="THIOREDOXIN-LIKE PROTEIN HI_1115"/>
    <property type="match status" value="1"/>
</dbReference>
<evidence type="ECO:0000313" key="3">
    <source>
        <dbReference type="Proteomes" id="UP000478505"/>
    </source>
</evidence>